<accession>A0ABW0QIY5</accession>
<evidence type="ECO:0000313" key="3">
    <source>
        <dbReference type="Proteomes" id="UP001596114"/>
    </source>
</evidence>
<dbReference type="SUPFAM" id="SSF55729">
    <property type="entry name" value="Acyl-CoA N-acyltransferases (Nat)"/>
    <property type="match status" value="1"/>
</dbReference>
<dbReference type="EMBL" id="JBHSNF010000001">
    <property type="protein sequence ID" value="MFC5524305.1"/>
    <property type="molecule type" value="Genomic_DNA"/>
</dbReference>
<name>A0ABW0QIY5_9GAMM</name>
<organism evidence="2 3">
    <name type="scientific">Rhodanobacter ginsengisoli</name>
    <dbReference type="NCBI Taxonomy" id="418646"/>
    <lineage>
        <taxon>Bacteria</taxon>
        <taxon>Pseudomonadati</taxon>
        <taxon>Pseudomonadota</taxon>
        <taxon>Gammaproteobacteria</taxon>
        <taxon>Lysobacterales</taxon>
        <taxon>Rhodanobacteraceae</taxon>
        <taxon>Rhodanobacter</taxon>
    </lineage>
</organism>
<dbReference type="InterPro" id="IPR016181">
    <property type="entry name" value="Acyl_CoA_acyltransferase"/>
</dbReference>
<keyword evidence="3" id="KW-1185">Reference proteome</keyword>
<dbReference type="Gene3D" id="3.40.630.30">
    <property type="match status" value="1"/>
</dbReference>
<dbReference type="InterPro" id="IPR054597">
    <property type="entry name" value="FeeM_cat"/>
</dbReference>
<dbReference type="Proteomes" id="UP001596114">
    <property type="component" value="Unassembled WGS sequence"/>
</dbReference>
<proteinExistence type="predicted"/>
<dbReference type="Pfam" id="PF21926">
    <property type="entry name" value="FeeM"/>
    <property type="match status" value="1"/>
</dbReference>
<evidence type="ECO:0000313" key="2">
    <source>
        <dbReference type="EMBL" id="MFC5524305.1"/>
    </source>
</evidence>
<comment type="caution">
    <text evidence="2">The sequence shown here is derived from an EMBL/GenBank/DDBJ whole genome shotgun (WGS) entry which is preliminary data.</text>
</comment>
<gene>
    <name evidence="2" type="ORF">ACFPPA_00980</name>
</gene>
<reference evidence="3" key="1">
    <citation type="journal article" date="2019" name="Int. J. Syst. Evol. Microbiol.">
        <title>The Global Catalogue of Microorganisms (GCM) 10K type strain sequencing project: providing services to taxonomists for standard genome sequencing and annotation.</title>
        <authorList>
            <consortium name="The Broad Institute Genomics Platform"/>
            <consortium name="The Broad Institute Genome Sequencing Center for Infectious Disease"/>
            <person name="Wu L."/>
            <person name="Ma J."/>
        </authorList>
    </citation>
    <scope>NUCLEOTIDE SEQUENCE [LARGE SCALE GENOMIC DNA]</scope>
    <source>
        <strain evidence="3">CGMCC 1.16619</strain>
    </source>
</reference>
<feature type="domain" description="N-acyl amino acid synthase FeeM catalytic core" evidence="1">
    <location>
        <begin position="36"/>
        <end position="192"/>
    </location>
</feature>
<sequence>MPQTVIDITAHRARSAARSSAPPCLCATSLEQVESAWGLVFERYSQMGLIDENPYGVHAVPTAVGPHACVIWGPEGPDVGYTMTLFRDNPMGLALDSVYAPYLDELRRKGRRLLEVGMLADRRQSATRGIGALFSMMRWAIHFGVHTDLTDIVIGVHPRHADFYIRCYGFEKFAPPTSYALVRNNPVVLLRLSLLEALAKDLLPRGLADARDNPIPSSAFSHRFEFEPEQLRGSQIAGFLKARYGIDPSRRASPAESTAGQRPVALQSCVNL</sequence>
<protein>
    <recommendedName>
        <fullName evidence="1">N-acyl amino acid synthase FeeM catalytic core domain-containing protein</fullName>
    </recommendedName>
</protein>
<evidence type="ECO:0000259" key="1">
    <source>
        <dbReference type="Pfam" id="PF21926"/>
    </source>
</evidence>
<dbReference type="RefSeq" id="WP_377316380.1">
    <property type="nucleotide sequence ID" value="NZ_JBHSNF010000001.1"/>
</dbReference>